<dbReference type="Proteomes" id="UP000316500">
    <property type="component" value="Unassembled WGS sequence"/>
</dbReference>
<dbReference type="PANTHER" id="PTHR31793:SF27">
    <property type="entry name" value="NOVEL THIOESTERASE SUPERFAMILY DOMAIN AND SAPOSIN A-TYPE DOMAIN CONTAINING PROTEIN (0610012H03RIK)"/>
    <property type="match status" value="1"/>
</dbReference>
<proteinExistence type="inferred from homology"/>
<dbReference type="Pfam" id="PF13279">
    <property type="entry name" value="4HBT_2"/>
    <property type="match status" value="1"/>
</dbReference>
<dbReference type="EMBL" id="VNFK01000004">
    <property type="protein sequence ID" value="TVU64687.1"/>
    <property type="molecule type" value="Genomic_DNA"/>
</dbReference>
<evidence type="ECO:0000313" key="4">
    <source>
        <dbReference type="Proteomes" id="UP000316500"/>
    </source>
</evidence>
<dbReference type="PANTHER" id="PTHR31793">
    <property type="entry name" value="4-HYDROXYBENZOYL-COA THIOESTERASE FAMILY MEMBER"/>
    <property type="match status" value="1"/>
</dbReference>
<reference evidence="3 4" key="1">
    <citation type="submission" date="2019-07" db="EMBL/GenBank/DDBJ databases">
        <title>Diversity of Bacteria from Kongsfjorden, Arctic.</title>
        <authorList>
            <person name="Yu Y."/>
        </authorList>
    </citation>
    <scope>NUCLEOTIDE SEQUENCE [LARGE SCALE GENOMIC DNA]</scope>
    <source>
        <strain evidence="3 4">SM1928</strain>
    </source>
</reference>
<sequence>MARAPIVYKTTHRVKFSELDPYNHVNTGVYVSYYADHRMEGLREYVGWDLETLGKLPFMVWVRRMEIDFLRPARGDQEIVITSFVREFRGSNALIECSMADSGGNPVSRCLMTVAYVDKETSRASDWPADVMSLFFEKETS</sequence>
<dbReference type="Gene3D" id="3.10.129.10">
    <property type="entry name" value="Hotdog Thioesterase"/>
    <property type="match status" value="1"/>
</dbReference>
<gene>
    <name evidence="3" type="ORF">FQP90_06345</name>
</gene>
<dbReference type="RefSeq" id="WP_144648844.1">
    <property type="nucleotide sequence ID" value="NZ_VNFK01000004.1"/>
</dbReference>
<protein>
    <submittedName>
        <fullName evidence="3">Thioesterase</fullName>
    </submittedName>
</protein>
<comment type="similarity">
    <text evidence="1">Belongs to the 4-hydroxybenzoyl-CoA thioesterase family.</text>
</comment>
<dbReference type="CDD" id="cd00586">
    <property type="entry name" value="4HBT"/>
    <property type="match status" value="1"/>
</dbReference>
<dbReference type="AlphaFoldDB" id="A0A558H6D7"/>
<dbReference type="OrthoDB" id="9799036at2"/>
<organism evidence="3 4">
    <name type="scientific">Paenarthrobacter nitroguajacolicus</name>
    <name type="common">Arthrobacter nitroguajacolicus</name>
    <dbReference type="NCBI Taxonomy" id="211146"/>
    <lineage>
        <taxon>Bacteria</taxon>
        <taxon>Bacillati</taxon>
        <taxon>Actinomycetota</taxon>
        <taxon>Actinomycetes</taxon>
        <taxon>Micrococcales</taxon>
        <taxon>Micrococcaceae</taxon>
        <taxon>Paenarthrobacter</taxon>
    </lineage>
</organism>
<name>A0A558H6D7_PAENT</name>
<dbReference type="GO" id="GO:0047617">
    <property type="term" value="F:fatty acyl-CoA hydrolase activity"/>
    <property type="evidence" value="ECO:0007669"/>
    <property type="project" value="TreeGrafter"/>
</dbReference>
<evidence type="ECO:0000313" key="3">
    <source>
        <dbReference type="EMBL" id="TVU64687.1"/>
    </source>
</evidence>
<evidence type="ECO:0000256" key="1">
    <source>
        <dbReference type="ARBA" id="ARBA00005953"/>
    </source>
</evidence>
<keyword evidence="2" id="KW-0378">Hydrolase</keyword>
<dbReference type="SUPFAM" id="SSF54637">
    <property type="entry name" value="Thioesterase/thiol ester dehydrase-isomerase"/>
    <property type="match status" value="1"/>
</dbReference>
<accession>A0A558H6D7</accession>
<evidence type="ECO:0000256" key="2">
    <source>
        <dbReference type="ARBA" id="ARBA00022801"/>
    </source>
</evidence>
<comment type="caution">
    <text evidence="3">The sequence shown here is derived from an EMBL/GenBank/DDBJ whole genome shotgun (WGS) entry which is preliminary data.</text>
</comment>
<dbReference type="InterPro" id="IPR050563">
    <property type="entry name" value="4-hydroxybenzoyl-CoA_TE"/>
</dbReference>
<dbReference type="InterPro" id="IPR029069">
    <property type="entry name" value="HotDog_dom_sf"/>
</dbReference>